<dbReference type="PANTHER" id="PTHR40459">
    <property type="entry name" value="CONSERVED HYPOTHETICAL ALANINE AND LEUCINE RICH PROTEIN"/>
    <property type="match status" value="1"/>
</dbReference>
<dbReference type="InterPro" id="IPR037108">
    <property type="entry name" value="TM1727-like_C_sf"/>
</dbReference>
<keyword evidence="4" id="KW-1185">Reference proteome</keyword>
<dbReference type="Pfam" id="PF10728">
    <property type="entry name" value="DUF2520"/>
    <property type="match status" value="1"/>
</dbReference>
<evidence type="ECO:0000259" key="1">
    <source>
        <dbReference type="Pfam" id="PF10727"/>
    </source>
</evidence>
<organism evidence="3 4">
    <name type="scientific">Butyricicoccus porcorum</name>
    <dbReference type="NCBI Taxonomy" id="1945634"/>
    <lineage>
        <taxon>Bacteria</taxon>
        <taxon>Bacillati</taxon>
        <taxon>Bacillota</taxon>
        <taxon>Clostridia</taxon>
        <taxon>Eubacteriales</taxon>
        <taxon>Butyricicoccaceae</taxon>
        <taxon>Butyricicoccus</taxon>
    </lineage>
</organism>
<dbReference type="EMBL" id="NHOC01000001">
    <property type="protein sequence ID" value="OUM21825.1"/>
    <property type="molecule type" value="Genomic_DNA"/>
</dbReference>
<dbReference type="PANTHER" id="PTHR40459:SF1">
    <property type="entry name" value="CONSERVED HYPOTHETICAL ALANINE AND LEUCINE RICH PROTEIN"/>
    <property type="match status" value="1"/>
</dbReference>
<evidence type="ECO:0008006" key="5">
    <source>
        <dbReference type="Google" id="ProtNLM"/>
    </source>
</evidence>
<evidence type="ECO:0000313" key="3">
    <source>
        <dbReference type="EMBL" id="OUM21825.1"/>
    </source>
</evidence>
<dbReference type="AlphaFoldDB" id="A0A252F7R7"/>
<dbReference type="InterPro" id="IPR018931">
    <property type="entry name" value="DUF2520"/>
</dbReference>
<comment type="caution">
    <text evidence="3">The sequence shown here is derived from an EMBL/GenBank/DDBJ whole genome shotgun (WGS) entry which is preliminary data.</text>
</comment>
<proteinExistence type="predicted"/>
<dbReference type="InterPro" id="IPR008927">
    <property type="entry name" value="6-PGluconate_DH-like_C_sf"/>
</dbReference>
<name>A0A252F7R7_9FIRM</name>
<sequence>MKIGFIGAGKVGTSLGKLFVQHGMTVTGYFSKTPQHAEQAAAFTQSQCFSSLDDVMNASDTLFVTTPDGVIGRMWNDMAALPIKSKCICHCSGALPSSVFASAEELGARVCSVHPLLAVSDRFSSWEQLEGAFFTLEGSGSAEMAALLHACGAQTATIGAADKARYHLAACVVSNLAVGLSHWGMQLLEQCGFTAEQAQQALTPLILGNAQAVCAKGPRDALTGPAERGDLGTIRSHMACLNREDQALYALLTRKLCDLAQEKHPDRDDTALRTYLEGLS</sequence>
<accession>A0A252F7R7</accession>
<evidence type="ECO:0000313" key="4">
    <source>
        <dbReference type="Proteomes" id="UP000194903"/>
    </source>
</evidence>
<feature type="domain" description="DUF2520" evidence="2">
    <location>
        <begin position="134"/>
        <end position="255"/>
    </location>
</feature>
<gene>
    <name evidence="3" type="ORF">CBW42_00960</name>
</gene>
<dbReference type="SUPFAM" id="SSF48179">
    <property type="entry name" value="6-phosphogluconate dehydrogenase C-terminal domain-like"/>
    <property type="match status" value="1"/>
</dbReference>
<dbReference type="Gene3D" id="1.10.1040.20">
    <property type="entry name" value="ProC-like, C-terminal domain"/>
    <property type="match status" value="1"/>
</dbReference>
<dbReference type="InterPro" id="IPR036291">
    <property type="entry name" value="NAD(P)-bd_dom_sf"/>
</dbReference>
<reference evidence="3 4" key="1">
    <citation type="submission" date="2017-05" db="EMBL/GenBank/DDBJ databases">
        <title>Butyricicoccus porcorum sp. nov. a butyrate-producing bacterium from the swine intestinal tract.</title>
        <authorList>
            <person name="Trachsel J."/>
            <person name="Humphrey S."/>
            <person name="Allen H.K."/>
        </authorList>
    </citation>
    <scope>NUCLEOTIDE SEQUENCE [LARGE SCALE GENOMIC DNA]</scope>
    <source>
        <strain evidence="3">BB10</strain>
    </source>
</reference>
<feature type="domain" description="Putative oxidoreductase/dehydrogenase Rossmann-like" evidence="1">
    <location>
        <begin position="2"/>
        <end position="115"/>
    </location>
</feature>
<dbReference type="InterPro" id="IPR019665">
    <property type="entry name" value="OxRdtase/DH_put_Rossmann_dom"/>
</dbReference>
<dbReference type="SUPFAM" id="SSF51735">
    <property type="entry name" value="NAD(P)-binding Rossmann-fold domains"/>
    <property type="match status" value="1"/>
</dbReference>
<dbReference type="Proteomes" id="UP000194903">
    <property type="component" value="Unassembled WGS sequence"/>
</dbReference>
<dbReference type="Gene3D" id="3.40.50.720">
    <property type="entry name" value="NAD(P)-binding Rossmann-like Domain"/>
    <property type="match status" value="1"/>
</dbReference>
<evidence type="ECO:0000259" key="2">
    <source>
        <dbReference type="Pfam" id="PF10728"/>
    </source>
</evidence>
<protein>
    <recommendedName>
        <fullName evidence="5">DUF2520 domain-containing protein</fullName>
    </recommendedName>
</protein>
<dbReference type="Pfam" id="PF10727">
    <property type="entry name" value="Rossmann-like"/>
    <property type="match status" value="1"/>
</dbReference>